<evidence type="ECO:0000313" key="20">
    <source>
        <dbReference type="WBParaSite" id="EVEC_0000850501-mRNA-1"/>
    </source>
</evidence>
<evidence type="ECO:0000256" key="5">
    <source>
        <dbReference type="ARBA" id="ARBA00022801"/>
    </source>
</evidence>
<protein>
    <recommendedName>
        <fullName evidence="3">RNA helicase</fullName>
        <ecNumber evidence="3">3.6.4.13</ecNumber>
    </recommendedName>
</protein>
<dbReference type="SMART" id="SM00487">
    <property type="entry name" value="DEXDc"/>
    <property type="match status" value="1"/>
</dbReference>
<proteinExistence type="inferred from homology"/>
<keyword evidence="19" id="KW-1185">Reference proteome</keyword>
<dbReference type="SMART" id="SM01123">
    <property type="entry name" value="DBP10CT"/>
    <property type="match status" value="1"/>
</dbReference>
<dbReference type="GO" id="GO:0016787">
    <property type="term" value="F:hydrolase activity"/>
    <property type="evidence" value="ECO:0007669"/>
    <property type="project" value="UniProtKB-KW"/>
</dbReference>
<keyword evidence="7 12" id="KW-0067">ATP-binding</keyword>
<feature type="compositionally biased region" description="Basic and acidic residues" evidence="14">
    <location>
        <begin position="732"/>
        <end position="744"/>
    </location>
</feature>
<dbReference type="AlphaFoldDB" id="A0A0N4VD36"/>
<evidence type="ECO:0000256" key="9">
    <source>
        <dbReference type="ARBA" id="ARBA00023242"/>
    </source>
</evidence>
<dbReference type="InterPro" id="IPR014014">
    <property type="entry name" value="RNA_helicase_DEAD_Q_motif"/>
</dbReference>
<dbReference type="PROSITE" id="PS00039">
    <property type="entry name" value="DEAD_ATP_HELICASE"/>
    <property type="match status" value="1"/>
</dbReference>
<feature type="region of interest" description="Disordered" evidence="14">
    <location>
        <begin position="684"/>
        <end position="783"/>
    </location>
</feature>
<keyword evidence="4 12" id="KW-0547">Nucleotide-binding</keyword>
<dbReference type="Pfam" id="PF00270">
    <property type="entry name" value="DEAD"/>
    <property type="match status" value="1"/>
</dbReference>
<evidence type="ECO:0000256" key="11">
    <source>
        <dbReference type="PROSITE-ProRule" id="PRU00552"/>
    </source>
</evidence>
<dbReference type="STRING" id="51028.A0A0N4VD36"/>
<dbReference type="GO" id="GO:0003724">
    <property type="term" value="F:RNA helicase activity"/>
    <property type="evidence" value="ECO:0007669"/>
    <property type="project" value="UniProtKB-EC"/>
</dbReference>
<dbReference type="GO" id="GO:0005730">
    <property type="term" value="C:nucleolus"/>
    <property type="evidence" value="ECO:0007669"/>
    <property type="project" value="UniProtKB-SubCell"/>
</dbReference>
<name>A0A0N4VD36_ENTVE</name>
<evidence type="ECO:0000256" key="3">
    <source>
        <dbReference type="ARBA" id="ARBA00012552"/>
    </source>
</evidence>
<dbReference type="WBParaSite" id="EVEC_0000850501-mRNA-1">
    <property type="protein sequence ID" value="EVEC_0000850501-mRNA-1"/>
    <property type="gene ID" value="EVEC_0000850501"/>
</dbReference>
<gene>
    <name evidence="18" type="ORF">EVEC_LOCUS7989</name>
</gene>
<dbReference type="Proteomes" id="UP000274131">
    <property type="component" value="Unassembled WGS sequence"/>
</dbReference>
<dbReference type="EC" id="3.6.4.13" evidence="3"/>
<dbReference type="InterPro" id="IPR027417">
    <property type="entry name" value="P-loop_NTPase"/>
</dbReference>
<dbReference type="OrthoDB" id="10261375at2759"/>
<evidence type="ECO:0000259" key="16">
    <source>
        <dbReference type="PROSITE" id="PS51194"/>
    </source>
</evidence>
<dbReference type="FunFam" id="3.40.50.300:FF:000865">
    <property type="entry name" value="ATP-dependent RNA helicase DDX54"/>
    <property type="match status" value="1"/>
</dbReference>
<feature type="domain" description="DEAD-box RNA helicase Q" evidence="17">
    <location>
        <begin position="25"/>
        <end position="53"/>
    </location>
</feature>
<comment type="catalytic activity">
    <reaction evidence="10">
        <text>ATP + H2O = ADP + phosphate + H(+)</text>
        <dbReference type="Rhea" id="RHEA:13065"/>
        <dbReference type="ChEBI" id="CHEBI:15377"/>
        <dbReference type="ChEBI" id="CHEBI:15378"/>
        <dbReference type="ChEBI" id="CHEBI:30616"/>
        <dbReference type="ChEBI" id="CHEBI:43474"/>
        <dbReference type="ChEBI" id="CHEBI:456216"/>
        <dbReference type="EC" id="3.6.4.13"/>
    </reaction>
</comment>
<dbReference type="EMBL" id="UXUI01009200">
    <property type="protein sequence ID" value="VDD93238.1"/>
    <property type="molecule type" value="Genomic_DNA"/>
</dbReference>
<evidence type="ECO:0000256" key="13">
    <source>
        <dbReference type="SAM" id="Coils"/>
    </source>
</evidence>
<feature type="domain" description="Helicase C-terminal" evidence="16">
    <location>
        <begin position="251"/>
        <end position="405"/>
    </location>
</feature>
<dbReference type="Pfam" id="PF08147">
    <property type="entry name" value="DBP10CT"/>
    <property type="match status" value="1"/>
</dbReference>
<keyword evidence="5 12" id="KW-0378">Hydrolase</keyword>
<dbReference type="GO" id="GO:0005829">
    <property type="term" value="C:cytosol"/>
    <property type="evidence" value="ECO:0007669"/>
    <property type="project" value="TreeGrafter"/>
</dbReference>
<evidence type="ECO:0000256" key="8">
    <source>
        <dbReference type="ARBA" id="ARBA00022884"/>
    </source>
</evidence>
<evidence type="ECO:0000256" key="6">
    <source>
        <dbReference type="ARBA" id="ARBA00022806"/>
    </source>
</evidence>
<keyword evidence="13" id="KW-0175">Coiled coil</keyword>
<dbReference type="InterPro" id="IPR011545">
    <property type="entry name" value="DEAD/DEAH_box_helicase_dom"/>
</dbReference>
<feature type="short sequence motif" description="Q motif" evidence="11">
    <location>
        <begin position="25"/>
        <end position="53"/>
    </location>
</feature>
<organism evidence="20">
    <name type="scientific">Enterobius vermicularis</name>
    <name type="common">Human pinworm</name>
    <dbReference type="NCBI Taxonomy" id="51028"/>
    <lineage>
        <taxon>Eukaryota</taxon>
        <taxon>Metazoa</taxon>
        <taxon>Ecdysozoa</taxon>
        <taxon>Nematoda</taxon>
        <taxon>Chromadorea</taxon>
        <taxon>Rhabditida</taxon>
        <taxon>Spirurina</taxon>
        <taxon>Oxyuridomorpha</taxon>
        <taxon>Oxyuroidea</taxon>
        <taxon>Oxyuridae</taxon>
        <taxon>Enterobius</taxon>
    </lineage>
</organism>
<evidence type="ECO:0000256" key="10">
    <source>
        <dbReference type="ARBA" id="ARBA00047984"/>
    </source>
</evidence>
<dbReference type="InterPro" id="IPR033517">
    <property type="entry name" value="DDX54/DBP10_DEAD-box_helicase"/>
</dbReference>
<dbReference type="Gene3D" id="3.40.50.300">
    <property type="entry name" value="P-loop containing nucleotide triphosphate hydrolases"/>
    <property type="match status" value="2"/>
</dbReference>
<dbReference type="InterPro" id="IPR000629">
    <property type="entry name" value="RNA-helicase_DEAD-box_CS"/>
</dbReference>
<accession>A0A0N4VD36</accession>
<sequence length="783" mass="88906">MEVEDGEGDYETLVRMQNRKKRKAGGWQSFGLDHVVFKGVEKKGYRQPTPIQRKAIPLLIDGRDVVAMSRTGSGKTAAFVIPMLQKLKRREVLGTRALIIAPTRELAMQTFKFVKDLGRFTGLQAAVLVGGDKIENQFAIIHEKPDVLIATPGRLLHIVVEMNLSLSTIQYFVLDEADRLFEMGFADQLKEVFKRLPGNRQTLLFSATLPKLLVDFAKAGLSDPVLVRLDVDEKISDKLSMVFLSCRSCDKVSALLYLLRSVIPSNEQTIIFCATMKHVEYIGSVLSKAGFNCGLLYSQLDAVARKMNIEKFRKNKCSLLIVTDVAARGVDIPLLDNAINFHFPPKPKLFVHRVGRVARAGRSGKSYNLIAPDEIPYLADLFLYLGRPLEFAKSDSVYEDDKPLLGVFPEDLVDLEMEFLKSIHNESDDLNELLKKSENAISKYNRTRTQPSAESVRRTKAELRQAAADAGIHPILKNKGTDIEKARDEMLTQLRNFRPNTTIFEFQSGSKTVPAAVMKNKRKAHQRYVRGRTAVDNNNITAATTSTLNADDIDLENAFRETVRSTKFVSHEGKKVWKRKAEELEEERKHYIAYAPSDAATERALAVDRGFDAAVKAHAVEIFADDDEGLYKQAKRKRWDRKLKKFVGYAGDEPSKKKIRTEEGTLLPVSFRSGRYETWQKKHKLSFQDQNDSESDEGERKENYLAMSLDKNRRSNGSRRREVGGVNRHNGSKSELKTKEQILKERRRKLKVQAYQKHRRQENLRKKRGKETSRASRKASGKI</sequence>
<dbReference type="PANTHER" id="PTHR47959:SF8">
    <property type="entry name" value="RNA HELICASE"/>
    <property type="match status" value="1"/>
</dbReference>
<evidence type="ECO:0000259" key="15">
    <source>
        <dbReference type="PROSITE" id="PS51192"/>
    </source>
</evidence>
<evidence type="ECO:0000313" key="19">
    <source>
        <dbReference type="Proteomes" id="UP000274131"/>
    </source>
</evidence>
<evidence type="ECO:0000256" key="2">
    <source>
        <dbReference type="ARBA" id="ARBA00010379"/>
    </source>
</evidence>
<keyword evidence="8" id="KW-0694">RNA-binding</keyword>
<keyword evidence="6 12" id="KW-0347">Helicase</keyword>
<evidence type="ECO:0000256" key="4">
    <source>
        <dbReference type="ARBA" id="ARBA00022741"/>
    </source>
</evidence>
<dbReference type="InterPro" id="IPR012541">
    <property type="entry name" value="DBP10_C"/>
</dbReference>
<dbReference type="PANTHER" id="PTHR47959">
    <property type="entry name" value="ATP-DEPENDENT RNA HELICASE RHLE-RELATED"/>
    <property type="match status" value="1"/>
</dbReference>
<evidence type="ECO:0000256" key="7">
    <source>
        <dbReference type="ARBA" id="ARBA00022840"/>
    </source>
</evidence>
<dbReference type="SUPFAM" id="SSF52540">
    <property type="entry name" value="P-loop containing nucleoside triphosphate hydrolases"/>
    <property type="match status" value="2"/>
</dbReference>
<comment type="subcellular location">
    <subcellularLocation>
        <location evidence="1">Nucleus</location>
        <location evidence="1">Nucleolus</location>
    </subcellularLocation>
</comment>
<dbReference type="GO" id="GO:0003723">
    <property type="term" value="F:RNA binding"/>
    <property type="evidence" value="ECO:0007669"/>
    <property type="project" value="UniProtKB-KW"/>
</dbReference>
<dbReference type="InterPro" id="IPR050079">
    <property type="entry name" value="DEAD_box_RNA_helicase"/>
</dbReference>
<dbReference type="PROSITE" id="PS51192">
    <property type="entry name" value="HELICASE_ATP_BIND_1"/>
    <property type="match status" value="1"/>
</dbReference>
<comment type="similarity">
    <text evidence="2">Belongs to the DEAD box helicase family. DDX54/DBP10 subfamily.</text>
</comment>
<dbReference type="PROSITE" id="PS51195">
    <property type="entry name" value="Q_MOTIF"/>
    <property type="match status" value="1"/>
</dbReference>
<dbReference type="CDD" id="cd17959">
    <property type="entry name" value="DEADc_DDX54"/>
    <property type="match status" value="1"/>
</dbReference>
<feature type="coiled-coil region" evidence="13">
    <location>
        <begin position="420"/>
        <end position="447"/>
    </location>
</feature>
<feature type="domain" description="Helicase ATP-binding" evidence="15">
    <location>
        <begin position="56"/>
        <end position="227"/>
    </location>
</feature>
<evidence type="ECO:0000313" key="18">
    <source>
        <dbReference type="EMBL" id="VDD93238.1"/>
    </source>
</evidence>
<dbReference type="SMART" id="SM00490">
    <property type="entry name" value="HELICc"/>
    <property type="match status" value="1"/>
</dbReference>
<dbReference type="CDD" id="cd18787">
    <property type="entry name" value="SF2_C_DEAD"/>
    <property type="match status" value="1"/>
</dbReference>
<evidence type="ECO:0000256" key="12">
    <source>
        <dbReference type="RuleBase" id="RU000492"/>
    </source>
</evidence>
<evidence type="ECO:0000256" key="14">
    <source>
        <dbReference type="SAM" id="MobiDB-lite"/>
    </source>
</evidence>
<feature type="compositionally biased region" description="Basic residues" evidence="14">
    <location>
        <begin position="745"/>
        <end position="783"/>
    </location>
</feature>
<dbReference type="GO" id="GO:0043186">
    <property type="term" value="C:P granule"/>
    <property type="evidence" value="ECO:0007669"/>
    <property type="project" value="UniProtKB-ARBA"/>
</dbReference>
<reference evidence="20" key="1">
    <citation type="submission" date="2016-04" db="UniProtKB">
        <authorList>
            <consortium name="WormBaseParasite"/>
        </authorList>
    </citation>
    <scope>IDENTIFICATION</scope>
</reference>
<dbReference type="PROSITE" id="PS51194">
    <property type="entry name" value="HELICASE_CTER"/>
    <property type="match status" value="1"/>
</dbReference>
<dbReference type="InterPro" id="IPR014001">
    <property type="entry name" value="Helicase_ATP-bd"/>
</dbReference>
<evidence type="ECO:0000259" key="17">
    <source>
        <dbReference type="PROSITE" id="PS51195"/>
    </source>
</evidence>
<reference evidence="18 19" key="2">
    <citation type="submission" date="2018-10" db="EMBL/GenBank/DDBJ databases">
        <authorList>
            <consortium name="Pathogen Informatics"/>
        </authorList>
    </citation>
    <scope>NUCLEOTIDE SEQUENCE [LARGE SCALE GENOMIC DNA]</scope>
</reference>
<keyword evidence="9" id="KW-0539">Nucleus</keyword>
<dbReference type="InterPro" id="IPR001650">
    <property type="entry name" value="Helicase_C-like"/>
</dbReference>
<evidence type="ECO:0000256" key="1">
    <source>
        <dbReference type="ARBA" id="ARBA00004604"/>
    </source>
</evidence>
<dbReference type="Pfam" id="PF00271">
    <property type="entry name" value="Helicase_C"/>
    <property type="match status" value="1"/>
</dbReference>
<dbReference type="GO" id="GO:0005524">
    <property type="term" value="F:ATP binding"/>
    <property type="evidence" value="ECO:0007669"/>
    <property type="project" value="UniProtKB-KW"/>
</dbReference>